<dbReference type="EnsemblMetazoa" id="XM_014391475.2">
    <property type="protein sequence ID" value="XP_014246961.1"/>
    <property type="gene ID" value="LOC106665216"/>
</dbReference>
<feature type="compositionally biased region" description="Polar residues" evidence="14">
    <location>
        <begin position="709"/>
        <end position="732"/>
    </location>
</feature>
<feature type="compositionally biased region" description="Polar residues" evidence="14">
    <location>
        <begin position="1911"/>
        <end position="1926"/>
    </location>
</feature>
<protein>
    <recommendedName>
        <fullName evidence="13">Methylcytosine dioxygenase TET</fullName>
        <ecNumber evidence="13">1.14.11.80</ecNumber>
    </recommendedName>
</protein>
<name>A0A8I6SIJ5_CIMLE</name>
<feature type="compositionally biased region" description="Polar residues" evidence="14">
    <location>
        <begin position="561"/>
        <end position="575"/>
    </location>
</feature>
<dbReference type="GO" id="GO:0141166">
    <property type="term" value="P:chromosomal 5-methylcytosine DNA demethylation pathway"/>
    <property type="evidence" value="ECO:0007669"/>
    <property type="project" value="UniProtKB-UniRule"/>
</dbReference>
<evidence type="ECO:0000256" key="7">
    <source>
        <dbReference type="ARBA" id="ARBA00022964"/>
    </source>
</evidence>
<feature type="compositionally biased region" description="Polar residues" evidence="14">
    <location>
        <begin position="1777"/>
        <end position="1809"/>
    </location>
</feature>
<dbReference type="InterPro" id="IPR002857">
    <property type="entry name" value="Znf_CXXC"/>
</dbReference>
<accession>A0A8I6SIJ5</accession>
<dbReference type="RefSeq" id="XP_014246961.1">
    <property type="nucleotide sequence ID" value="XM_014391475.2"/>
</dbReference>
<keyword evidence="8 13" id="KW-0560">Oxidoreductase</keyword>
<dbReference type="GO" id="GO:0040029">
    <property type="term" value="P:epigenetic regulation of gene expression"/>
    <property type="evidence" value="ECO:0007669"/>
    <property type="project" value="InterPro"/>
</dbReference>
<feature type="region of interest" description="Disordered" evidence="14">
    <location>
        <begin position="299"/>
        <end position="321"/>
    </location>
</feature>
<feature type="compositionally biased region" description="Polar residues" evidence="14">
    <location>
        <begin position="1822"/>
        <end position="1834"/>
    </location>
</feature>
<feature type="compositionally biased region" description="Low complexity" evidence="14">
    <location>
        <begin position="831"/>
        <end position="857"/>
    </location>
</feature>
<dbReference type="GO" id="GO:0005634">
    <property type="term" value="C:nucleus"/>
    <property type="evidence" value="ECO:0007669"/>
    <property type="project" value="UniProtKB-UniRule"/>
</dbReference>
<evidence type="ECO:0000256" key="1">
    <source>
        <dbReference type="ARBA" id="ARBA00004286"/>
    </source>
</evidence>
<feature type="region of interest" description="Disordered" evidence="14">
    <location>
        <begin position="1708"/>
        <end position="1834"/>
    </location>
</feature>
<comment type="cofactor">
    <cofactor evidence="13">
        <name>Zn(2+)</name>
        <dbReference type="ChEBI" id="CHEBI:29105"/>
    </cofactor>
    <text evidence="13">The zinc ions have a structural role.</text>
</comment>
<sequence>MSEGGGGDVGGGYGGGFVQQPAPSSTVPEDSKSGLPPFSSFGGSEMEAGGRMTNTDGEALQTSRLLDISSWDYYGEGLSGRLLDRGDGFPMLIPQPQYRPWESKDHEFPGSPLANKLPSFQSQFTAFPQEQNGETVLTTLTPAPPSPNSSSSGLPSFHTLSTVPPRGYPLVPAPVQAREIPSIQQQLLDERHIHLFQGAPHQQYHQLGAYQPQQQTTLLTVVKTEPLIVTQLQGGYDHHELKMEDANSPRGYLDSRKKERRKIRASSLESSNESDGVGSSSVESSGQVAAISSTAGFKSPLACHQNPNMQSEDDIHELSDKPVKKKRKRCGECIGCQRKDNCGDCAPCRNDKSHQICKMRRCEKLTEKKHLLYLNHDYPRGERGRGRGKGRGGGSYRKVHQAPRSPLPSPNLQLNGAVDSNMMSSIPDHSAAVRGDSKAEPQVTQPGLPPIAGSPMPLYSGPVQPGMDGNFATPIREHRFSGNSVWQPGSTDPNGAWTPQGQFIQQIPPPQIEELRGYPQYAVTGYPQPTPVAYQQNSFMQTNGTVYNSGPPQQPQPSPHSLHNGNSRATPTLNGNMEYVEQSPRPTEYINGSYPHSNQDQVMAPPTSTTPTSRCGSAQLENSDGKYTNPPTPTTPNNQGNAMPGYPLQMPPQSAQSSHNSSGYPGQENTTNCGNLGENKQDVWGSSNTQENGEQKNDGDQQQVHKQDIWPNSTEQSSHHQGTWVQRENQQWSNSTADIQNHQKMWTDEQQKQTNSSQNERWPNVNSATQTVQQNQVNTSNWPNSPRNNLESPQNQQQQKQELWNNASHQEQQHNASQQHIGMNHQSLMASNAQQNSGHNQQNNGLQLQNNGQQHQQVIHQPKSYPRQHEMWSNEPNVPPQTQNPPEPWPNDQPHDSSTQSKMWPTDKQNNQYSERIELNNRIKTMILNKQQGVKKSEGNATNYQDQKNLQSVSSGNFLVQGHHPQKSVSEGGGTRDTSPIYSNPGKTKLFSNRFVDSLGYPDLKHIKNNQPLSHNLYLSYDNNNYNLNSEYFSQNGFHKHPIASPVKPSNRMECTTESNLNVSSNISVKQAYWYQKSEPWGPQTEFITTYQGKPSFDRIPFGTDPRRNELVEELDMKDGILKKVPVNYAYHGSGGPADISSTNGAWCCRQGGTGKPSPEHLEEGFCQGYQTQDEMLEEELEIKKKMESIDMSKKPENMTNQQYYEYIERLRKNIKAPIPECDCNPTNECAPEPGIIYTQLGTASTLEELRVDAEKRTGFQGKAIRIEKIIYTGKEGKTTAGCPLAKWIIRRENADEKLLFVVKYRTGHKCPLSWVVVAIVVWEGVGRKDADDIYSLLTYKLSKFGVKTSRRCATNDPRTCACQGLSIRTCGESFSFGCSWSMYYNGCKFARSKVVRKFRLSNIAEEEEVEDKLQGLATNLAPLYKTIAPESYQNQVAFEEEASDCRLGLKPGRPFSGVTACVDFCAHSHRDSHNMSNGCTVVVTLTKHRELSKPKDEQLHVLPFYIMDETDEFGSKEGQLQKTKSGALECLAAFPCEVRVRAVPASTCRRQGKKRKVEEEQLINNQINQACQTPPNLSPHQLLQSSQVITSTVTDSPVQTTPGWSYLRHQNSPNVPLSPTGLNTSKKEQICQDGNQYNNQLFCDRDIKSDPDSTTQNQQCSHWMNSESLQGQSTTQYIQQTPHYSNYSGYAPHINYGNYYSTTTSPFNGQNQALPGTRIPFTSDQKHFRSPSASPNGIFRRPRGRPPSRSSNPSTAQPVDSTFLKPRPPQERREGSSSPMRSPQDQRMNGSQSPTASDQYSPSTSPKIQYSPGYYQGHHYNYQNSQENQPFGDNFQYNSFPREQPPYSTNMVQRRLDFNSPKAPLHSPVGMYTLHQEYQHNRSQQLMQNFGPQSRSAPVSPVTDAESITRPRSTQSVDGCSSGEQKQTDFMSEVKQSNDKINFKMFSPSRQLILPNREESSEMHYYQPQNQFLPQIKQETNDFHWEPSSCNSNMFNPNNSVGLNQNLNNDLQVKSVPFKTYPDPNTIHPCRTISWDNFPNTKFSTYQKLPEDTSNDSPSASWPAMHIPSIKQEFQHQQDIGQNSGLSSMLEMERVGNAVFPVRNNYGPNPYLPSDEIDKEPIGQVSHYIRNEECFRDSQMGGVAIALSHGSVLFECAKHEIHATTAIQNPDRENPTRISLVFYQHRHLNRPNHGYSEWEEKMRLRKLGNGSRTTSTPPTPQNEANSPLVHASSPTYPTTTWTTLFSTHPCTVKDAAKELMVETRS</sequence>
<feature type="region of interest" description="Disordered" evidence="14">
    <location>
        <begin position="1892"/>
        <end position="1926"/>
    </location>
</feature>
<evidence type="ECO:0000256" key="4">
    <source>
        <dbReference type="ARBA" id="ARBA00022723"/>
    </source>
</evidence>
<feature type="compositionally biased region" description="Low complexity" evidence="14">
    <location>
        <begin position="269"/>
        <end position="285"/>
    </location>
</feature>
<dbReference type="RefSeq" id="XP_024082522.1">
    <property type="nucleotide sequence ID" value="XM_024226754.1"/>
</dbReference>
<evidence type="ECO:0000256" key="11">
    <source>
        <dbReference type="ARBA" id="ARBA00049431"/>
    </source>
</evidence>
<evidence type="ECO:0000256" key="6">
    <source>
        <dbReference type="ARBA" id="ARBA00022833"/>
    </source>
</evidence>
<evidence type="ECO:0000256" key="3">
    <source>
        <dbReference type="ARBA" id="ARBA00022454"/>
    </source>
</evidence>
<feature type="region of interest" description="Disordered" evidence="14">
    <location>
        <begin position="2209"/>
        <end position="2234"/>
    </location>
</feature>
<feature type="region of interest" description="Disordered" evidence="14">
    <location>
        <begin position="377"/>
        <end position="450"/>
    </location>
</feature>
<dbReference type="GO" id="GO:0003677">
    <property type="term" value="F:DNA binding"/>
    <property type="evidence" value="ECO:0007669"/>
    <property type="project" value="InterPro"/>
</dbReference>
<evidence type="ECO:0000256" key="8">
    <source>
        <dbReference type="ARBA" id="ARBA00023002"/>
    </source>
</evidence>
<feature type="compositionally biased region" description="Basic and acidic residues" evidence="14">
    <location>
        <begin position="240"/>
        <end position="257"/>
    </location>
</feature>
<comment type="catalytic activity">
    <reaction evidence="10 13">
        <text>a 5-formyl-2'-deoxycytidine in DNA + 2-oxoglutarate + O2 = a 5-carboxyl-2'-deoxycytidine in DNA + succinate + CO2 + H(+)</text>
        <dbReference type="Rhea" id="RHEA:53832"/>
        <dbReference type="Rhea" id="RHEA-COMP:13656"/>
        <dbReference type="Rhea" id="RHEA-COMP:13657"/>
        <dbReference type="ChEBI" id="CHEBI:15378"/>
        <dbReference type="ChEBI" id="CHEBI:15379"/>
        <dbReference type="ChEBI" id="CHEBI:16526"/>
        <dbReference type="ChEBI" id="CHEBI:16810"/>
        <dbReference type="ChEBI" id="CHEBI:30031"/>
        <dbReference type="ChEBI" id="CHEBI:137731"/>
        <dbReference type="ChEBI" id="CHEBI:137732"/>
        <dbReference type="EC" id="1.14.11.80"/>
    </reaction>
</comment>
<evidence type="ECO:0000256" key="14">
    <source>
        <dbReference type="SAM" id="MobiDB-lite"/>
    </source>
</evidence>
<organism evidence="16 17">
    <name type="scientific">Cimex lectularius</name>
    <name type="common">Bed bug</name>
    <name type="synonym">Acanthia lectularia</name>
    <dbReference type="NCBI Taxonomy" id="79782"/>
    <lineage>
        <taxon>Eukaryota</taxon>
        <taxon>Metazoa</taxon>
        <taxon>Ecdysozoa</taxon>
        <taxon>Arthropoda</taxon>
        <taxon>Hexapoda</taxon>
        <taxon>Insecta</taxon>
        <taxon>Pterygota</taxon>
        <taxon>Neoptera</taxon>
        <taxon>Paraneoptera</taxon>
        <taxon>Hemiptera</taxon>
        <taxon>Heteroptera</taxon>
        <taxon>Panheteroptera</taxon>
        <taxon>Cimicomorpha</taxon>
        <taxon>Cimicidae</taxon>
        <taxon>Cimex</taxon>
    </lineage>
</organism>
<feature type="region of interest" description="Disordered" evidence="14">
    <location>
        <begin position="542"/>
        <end position="732"/>
    </location>
</feature>
<dbReference type="Proteomes" id="UP000494040">
    <property type="component" value="Unassembled WGS sequence"/>
</dbReference>
<evidence type="ECO:0000256" key="13">
    <source>
        <dbReference type="RuleBase" id="RU367064"/>
    </source>
</evidence>
<dbReference type="PROSITE" id="PS51058">
    <property type="entry name" value="ZF_CXXC"/>
    <property type="match status" value="1"/>
</dbReference>
<feature type="compositionally biased region" description="Polar residues" evidence="14">
    <location>
        <begin position="651"/>
        <end position="674"/>
    </location>
</feature>
<keyword evidence="7 13" id="KW-0223">Dioxygenase</keyword>
<evidence type="ECO:0000256" key="2">
    <source>
        <dbReference type="ARBA" id="ARBA00007502"/>
    </source>
</evidence>
<feature type="compositionally biased region" description="Low complexity" evidence="14">
    <location>
        <begin position="33"/>
        <end position="44"/>
    </location>
</feature>
<feature type="compositionally biased region" description="Polar residues" evidence="14">
    <location>
        <begin position="2211"/>
        <end position="2226"/>
    </location>
</feature>
<comment type="catalytic activity">
    <reaction evidence="13">
        <text>a 5-methyl-2'-deoxycytidine in DNA + 2-oxoglutarate + O2 = a 5-hydroxymethyl-2'-deoxycytidine in DNA + succinate + CO2</text>
        <dbReference type="Rhea" id="RHEA:52636"/>
        <dbReference type="Rhea" id="RHEA-COMP:11370"/>
        <dbReference type="Rhea" id="RHEA-COMP:13315"/>
        <dbReference type="ChEBI" id="CHEBI:15379"/>
        <dbReference type="ChEBI" id="CHEBI:16526"/>
        <dbReference type="ChEBI" id="CHEBI:16810"/>
        <dbReference type="ChEBI" id="CHEBI:30031"/>
        <dbReference type="ChEBI" id="CHEBI:85454"/>
        <dbReference type="ChEBI" id="CHEBI:136731"/>
        <dbReference type="EC" id="1.14.11.80"/>
    </reaction>
</comment>
<dbReference type="Pfam" id="PF12851">
    <property type="entry name" value="Tet_JBP"/>
    <property type="match status" value="1"/>
</dbReference>
<feature type="compositionally biased region" description="Low complexity" evidence="14">
    <location>
        <begin position="764"/>
        <end position="781"/>
    </location>
</feature>
<dbReference type="GO" id="GO:0070579">
    <property type="term" value="F:DNA 5-methylcytosine dioxygenase activity"/>
    <property type="evidence" value="ECO:0007669"/>
    <property type="project" value="UniProtKB-UniRule"/>
</dbReference>
<reference evidence="16" key="1">
    <citation type="submission" date="2022-01" db="UniProtKB">
        <authorList>
            <consortium name="EnsemblMetazoa"/>
        </authorList>
    </citation>
    <scope>IDENTIFICATION</scope>
</reference>
<dbReference type="EnsemblMetazoa" id="XM_024226754.1">
    <property type="protein sequence ID" value="XP_024082522.1"/>
    <property type="gene ID" value="LOC106665216"/>
</dbReference>
<dbReference type="InterPro" id="IPR040175">
    <property type="entry name" value="TET1/2/3"/>
</dbReference>
<dbReference type="PANTHER" id="PTHR23358:SF6">
    <property type="entry name" value="METHYLCYTOSINE DIOXYGENASE TET"/>
    <property type="match status" value="1"/>
</dbReference>
<dbReference type="KEGG" id="clec:106665216"/>
<evidence type="ECO:0000259" key="15">
    <source>
        <dbReference type="PROSITE" id="PS51058"/>
    </source>
</evidence>
<feature type="compositionally biased region" description="Basic and acidic residues" evidence="14">
    <location>
        <begin position="693"/>
        <end position="708"/>
    </location>
</feature>
<feature type="compositionally biased region" description="Polar residues" evidence="14">
    <location>
        <begin position="807"/>
        <end position="819"/>
    </location>
</feature>
<feature type="compositionally biased region" description="Low complexity" evidence="14">
    <location>
        <begin position="788"/>
        <end position="806"/>
    </location>
</feature>
<comment type="function">
    <text evidence="13">Dioxygenase that catalyzes the conversion of the modified genomic base 5-methylcytosine (5mC) into 5-hydroxymethylcytosine (5hmC) and plays a key role in epigenetic chromatin reprogramming during embryonic development.</text>
</comment>
<feature type="domain" description="CXXC-type" evidence="15">
    <location>
        <begin position="323"/>
        <end position="363"/>
    </location>
</feature>
<feature type="region of interest" description="Disordered" evidence="14">
    <location>
        <begin position="831"/>
        <end position="907"/>
    </location>
</feature>
<proteinExistence type="inferred from homology"/>
<dbReference type="Pfam" id="PF02008">
    <property type="entry name" value="zf-CXXC"/>
    <property type="match status" value="1"/>
</dbReference>
<comment type="catalytic activity">
    <reaction evidence="11 13">
        <text>a 5-hydroxymethyl-2'-deoxycytidine in DNA + 2-oxoglutarate + O2 = a 5-formyl-2'-deoxycytidine in DNA + succinate + CO2 + H2O</text>
        <dbReference type="Rhea" id="RHEA:53828"/>
        <dbReference type="Rhea" id="RHEA-COMP:13315"/>
        <dbReference type="Rhea" id="RHEA-COMP:13656"/>
        <dbReference type="ChEBI" id="CHEBI:15377"/>
        <dbReference type="ChEBI" id="CHEBI:15379"/>
        <dbReference type="ChEBI" id="CHEBI:16526"/>
        <dbReference type="ChEBI" id="CHEBI:16810"/>
        <dbReference type="ChEBI" id="CHEBI:30031"/>
        <dbReference type="ChEBI" id="CHEBI:136731"/>
        <dbReference type="ChEBI" id="CHEBI:137731"/>
        <dbReference type="EC" id="1.14.11.80"/>
    </reaction>
</comment>
<dbReference type="CDD" id="cd18892">
    <property type="entry name" value="TET"/>
    <property type="match status" value="1"/>
</dbReference>
<feature type="compositionally biased region" description="Gly residues" evidence="14">
    <location>
        <begin position="1"/>
        <end position="17"/>
    </location>
</feature>
<feature type="region of interest" description="Disordered" evidence="14">
    <location>
        <begin position="1"/>
        <end position="56"/>
    </location>
</feature>
<dbReference type="EC" id="1.14.11.80" evidence="13"/>
<evidence type="ECO:0000313" key="17">
    <source>
        <dbReference type="Proteomes" id="UP000494040"/>
    </source>
</evidence>
<keyword evidence="4 13" id="KW-0479">Metal-binding</keyword>
<dbReference type="GO" id="GO:0008270">
    <property type="term" value="F:zinc ion binding"/>
    <property type="evidence" value="ECO:0007669"/>
    <property type="project" value="UniProtKB-UniRule"/>
</dbReference>
<dbReference type="GO" id="GO:0005694">
    <property type="term" value="C:chromosome"/>
    <property type="evidence" value="ECO:0007669"/>
    <property type="project" value="UniProtKB-SubCell"/>
</dbReference>
<keyword evidence="9 13" id="KW-0408">Iron</keyword>
<feature type="region of interest" description="Disordered" evidence="14">
    <location>
        <begin position="1607"/>
        <end position="1626"/>
    </location>
</feature>
<feature type="compositionally biased region" description="Polar residues" evidence="14">
    <location>
        <begin position="1607"/>
        <end position="1625"/>
    </location>
</feature>
<dbReference type="InterPro" id="IPR024779">
    <property type="entry name" value="2OGFeDO_JBP1/TET_oxygenase_dom"/>
</dbReference>
<evidence type="ECO:0000256" key="12">
    <source>
        <dbReference type="PROSITE-ProRule" id="PRU00509"/>
    </source>
</evidence>
<keyword evidence="6 13" id="KW-0862">Zinc</keyword>
<keyword evidence="3" id="KW-0158">Chromosome</keyword>
<dbReference type="SMART" id="SM01333">
    <property type="entry name" value="Tet_JBP"/>
    <property type="match status" value="1"/>
</dbReference>
<feature type="compositionally biased region" description="Polar residues" evidence="14">
    <location>
        <begin position="752"/>
        <end position="761"/>
    </location>
</feature>
<dbReference type="OrthoDB" id="8854879at2759"/>
<feature type="region of interest" description="Disordered" evidence="14">
    <location>
        <begin position="961"/>
        <end position="986"/>
    </location>
</feature>
<keyword evidence="17" id="KW-1185">Reference proteome</keyword>
<dbReference type="OMA" id="PMAKWIL"/>
<evidence type="ECO:0000256" key="9">
    <source>
        <dbReference type="ARBA" id="ARBA00023004"/>
    </source>
</evidence>
<comment type="similarity">
    <text evidence="2 13">Belongs to the TET family.</text>
</comment>
<comment type="cofactor">
    <cofactor evidence="13">
        <name>Fe(2+)</name>
        <dbReference type="ChEBI" id="CHEBI:29033"/>
    </cofactor>
    <text evidence="13">Binds 1 Fe(2+) ion per subunit.</text>
</comment>
<dbReference type="InterPro" id="IPR046942">
    <property type="entry name" value="TET_oxygenase"/>
</dbReference>
<evidence type="ECO:0000256" key="10">
    <source>
        <dbReference type="ARBA" id="ARBA00047840"/>
    </source>
</evidence>
<dbReference type="GO" id="GO:0045944">
    <property type="term" value="P:positive regulation of transcription by RNA polymerase II"/>
    <property type="evidence" value="ECO:0007669"/>
    <property type="project" value="TreeGrafter"/>
</dbReference>
<evidence type="ECO:0000313" key="16">
    <source>
        <dbReference type="EnsemblMetazoa" id="XP_024082522.1"/>
    </source>
</evidence>
<feature type="compositionally biased region" description="Polar residues" evidence="14">
    <location>
        <begin position="976"/>
        <end position="986"/>
    </location>
</feature>
<dbReference type="PANTHER" id="PTHR23358">
    <property type="entry name" value="METHYLCYTOSINE DIOXYGENASE TET"/>
    <property type="match status" value="1"/>
</dbReference>
<feature type="region of interest" description="Disordered" evidence="14">
    <location>
        <begin position="240"/>
        <end position="285"/>
    </location>
</feature>
<feature type="region of interest" description="Disordered" evidence="14">
    <location>
        <begin position="745"/>
        <end position="819"/>
    </location>
</feature>
<comment type="subcellular location">
    <subcellularLocation>
        <location evidence="1">Chromosome</location>
    </subcellularLocation>
</comment>
<dbReference type="CTD" id="38347"/>
<feature type="compositionally biased region" description="Polar residues" evidence="14">
    <location>
        <begin position="896"/>
        <end position="907"/>
    </location>
</feature>
<evidence type="ECO:0000256" key="5">
    <source>
        <dbReference type="ARBA" id="ARBA00022771"/>
    </source>
</evidence>
<feature type="compositionally biased region" description="Pro residues" evidence="14">
    <location>
        <begin position="877"/>
        <end position="891"/>
    </location>
</feature>
<dbReference type="GeneID" id="106665216"/>
<keyword evidence="5 12" id="KW-0863">Zinc-finger</keyword>
<feature type="compositionally biased region" description="Polar residues" evidence="14">
    <location>
        <begin position="594"/>
        <end position="626"/>
    </location>
</feature>